<dbReference type="Proteomes" id="UP001206128">
    <property type="component" value="Unassembled WGS sequence"/>
</dbReference>
<dbReference type="RefSeq" id="WP_253775509.1">
    <property type="nucleotide sequence ID" value="NZ_JAMTCK010000012.1"/>
</dbReference>
<organism evidence="2 3">
    <name type="scientific">Goodfellowiella coeruleoviolacea</name>
    <dbReference type="NCBI Taxonomy" id="334858"/>
    <lineage>
        <taxon>Bacteria</taxon>
        <taxon>Bacillati</taxon>
        <taxon>Actinomycetota</taxon>
        <taxon>Actinomycetes</taxon>
        <taxon>Pseudonocardiales</taxon>
        <taxon>Pseudonocardiaceae</taxon>
        <taxon>Goodfellowiella</taxon>
    </lineage>
</organism>
<dbReference type="GO" id="GO:0016787">
    <property type="term" value="F:hydrolase activity"/>
    <property type="evidence" value="ECO:0007669"/>
    <property type="project" value="UniProtKB-KW"/>
</dbReference>
<comment type="caution">
    <text evidence="2">The sequence shown here is derived from an EMBL/GenBank/DDBJ whole genome shotgun (WGS) entry which is preliminary data.</text>
</comment>
<keyword evidence="2" id="KW-0378">Hydrolase</keyword>
<gene>
    <name evidence="2" type="ORF">LX83_004918</name>
</gene>
<reference evidence="2" key="1">
    <citation type="submission" date="2022-06" db="EMBL/GenBank/DDBJ databases">
        <title>Genomic Encyclopedia of Archaeal and Bacterial Type Strains, Phase II (KMG-II): from individual species to whole genera.</title>
        <authorList>
            <person name="Goeker M."/>
        </authorList>
    </citation>
    <scope>NUCLEOTIDE SEQUENCE</scope>
    <source>
        <strain evidence="2">DSM 43935</strain>
    </source>
</reference>
<dbReference type="Gene3D" id="3.40.50.1820">
    <property type="entry name" value="alpha/beta hydrolase"/>
    <property type="match status" value="1"/>
</dbReference>
<dbReference type="PANTHER" id="PTHR37017:SF11">
    <property type="entry name" value="ESTERASE_LIPASE_THIOESTERASE DOMAIN-CONTAINING PROTEIN"/>
    <property type="match status" value="1"/>
</dbReference>
<dbReference type="AlphaFoldDB" id="A0AAE3GIM5"/>
<accession>A0AAE3GIM5</accession>
<feature type="domain" description="AB hydrolase-1" evidence="1">
    <location>
        <begin position="4"/>
        <end position="226"/>
    </location>
</feature>
<dbReference type="InterPro" id="IPR000073">
    <property type="entry name" value="AB_hydrolase_1"/>
</dbReference>
<dbReference type="Pfam" id="PF12697">
    <property type="entry name" value="Abhydrolase_6"/>
    <property type="match status" value="1"/>
</dbReference>
<evidence type="ECO:0000313" key="3">
    <source>
        <dbReference type="Proteomes" id="UP001206128"/>
    </source>
</evidence>
<dbReference type="PANTHER" id="PTHR37017">
    <property type="entry name" value="AB HYDROLASE-1 DOMAIN-CONTAINING PROTEIN-RELATED"/>
    <property type="match status" value="1"/>
</dbReference>
<keyword evidence="3" id="KW-1185">Reference proteome</keyword>
<dbReference type="InterPro" id="IPR029058">
    <property type="entry name" value="AB_hydrolase_fold"/>
</dbReference>
<evidence type="ECO:0000313" key="2">
    <source>
        <dbReference type="EMBL" id="MCP2168044.1"/>
    </source>
</evidence>
<dbReference type="EMBL" id="JAMTCK010000012">
    <property type="protein sequence ID" value="MCP2168044.1"/>
    <property type="molecule type" value="Genomic_DNA"/>
</dbReference>
<dbReference type="SUPFAM" id="SSF53474">
    <property type="entry name" value="alpha/beta-Hydrolases"/>
    <property type="match status" value="1"/>
</dbReference>
<name>A0AAE3GIM5_9PSEU</name>
<sequence length="245" mass="25481">MGTFVLVAGAWHGGWVWERVAGPLRERGHRVSTPELAGVGERAGELTPRVGLATHVDEVCAVLAEQGQGQDEVVLVGHSYGGLVVWGAADRMPDAVAHLVLVDGWIADDGESLLSVVPQPLAQAMLGLAQRGDGVGVPAPGPENFGVTDPADAAWLVDRMTPHPLRTFTDPAQLTGAVDRVPGTALVCRPGNGAPFDQVAKEHGLPVVELASGHNVMVTAPDQVVRELLRVVSAAAVGPVARDRG</sequence>
<dbReference type="InterPro" id="IPR052897">
    <property type="entry name" value="Sec-Metab_Biosynth_Hydrolase"/>
</dbReference>
<protein>
    <submittedName>
        <fullName evidence="2">Alpha/beta hydrolase family protein</fullName>
    </submittedName>
</protein>
<proteinExistence type="predicted"/>
<evidence type="ECO:0000259" key="1">
    <source>
        <dbReference type="Pfam" id="PF12697"/>
    </source>
</evidence>